<protein>
    <submittedName>
        <fullName evidence="2">Uncharacterized protein</fullName>
    </submittedName>
</protein>
<accession>A0A6A6ZCR2</accession>
<gene>
    <name evidence="2" type="ORF">CC86DRAFT_388814</name>
</gene>
<organism evidence="2 3">
    <name type="scientific">Ophiobolus disseminans</name>
    <dbReference type="NCBI Taxonomy" id="1469910"/>
    <lineage>
        <taxon>Eukaryota</taxon>
        <taxon>Fungi</taxon>
        <taxon>Dikarya</taxon>
        <taxon>Ascomycota</taxon>
        <taxon>Pezizomycotina</taxon>
        <taxon>Dothideomycetes</taxon>
        <taxon>Pleosporomycetidae</taxon>
        <taxon>Pleosporales</taxon>
        <taxon>Pleosporineae</taxon>
        <taxon>Phaeosphaeriaceae</taxon>
        <taxon>Ophiobolus</taxon>
    </lineage>
</organism>
<dbReference type="EMBL" id="MU006251">
    <property type="protein sequence ID" value="KAF2818483.1"/>
    <property type="molecule type" value="Genomic_DNA"/>
</dbReference>
<keyword evidence="1" id="KW-0812">Transmembrane</keyword>
<sequence>MGLAHHKLKEISLHSVGFFVNCLLHISGERLQKSYVKVGVKALLEPSLYMCTIVLLYNSLVIAPNIVVKQLAINYKLNVLRVILELLALSFRTLLESEMPIIASPDRGAGTR</sequence>
<reference evidence="2" key="1">
    <citation type="journal article" date="2020" name="Stud. Mycol.">
        <title>101 Dothideomycetes genomes: a test case for predicting lifestyles and emergence of pathogens.</title>
        <authorList>
            <person name="Haridas S."/>
            <person name="Albert R."/>
            <person name="Binder M."/>
            <person name="Bloem J."/>
            <person name="Labutti K."/>
            <person name="Salamov A."/>
            <person name="Andreopoulos B."/>
            <person name="Baker S."/>
            <person name="Barry K."/>
            <person name="Bills G."/>
            <person name="Bluhm B."/>
            <person name="Cannon C."/>
            <person name="Castanera R."/>
            <person name="Culley D."/>
            <person name="Daum C."/>
            <person name="Ezra D."/>
            <person name="Gonzalez J."/>
            <person name="Henrissat B."/>
            <person name="Kuo A."/>
            <person name="Liang C."/>
            <person name="Lipzen A."/>
            <person name="Lutzoni F."/>
            <person name="Magnuson J."/>
            <person name="Mondo S."/>
            <person name="Nolan M."/>
            <person name="Ohm R."/>
            <person name="Pangilinan J."/>
            <person name="Park H.-J."/>
            <person name="Ramirez L."/>
            <person name="Alfaro M."/>
            <person name="Sun H."/>
            <person name="Tritt A."/>
            <person name="Yoshinaga Y."/>
            <person name="Zwiers L.-H."/>
            <person name="Turgeon B."/>
            <person name="Goodwin S."/>
            <person name="Spatafora J."/>
            <person name="Crous P."/>
            <person name="Grigoriev I."/>
        </authorList>
    </citation>
    <scope>NUCLEOTIDE SEQUENCE</scope>
    <source>
        <strain evidence="2">CBS 113818</strain>
    </source>
</reference>
<dbReference type="Proteomes" id="UP000799424">
    <property type="component" value="Unassembled WGS sequence"/>
</dbReference>
<proteinExistence type="predicted"/>
<dbReference type="AlphaFoldDB" id="A0A6A6ZCR2"/>
<evidence type="ECO:0000313" key="2">
    <source>
        <dbReference type="EMBL" id="KAF2818483.1"/>
    </source>
</evidence>
<name>A0A6A6ZCR2_9PLEO</name>
<keyword evidence="3" id="KW-1185">Reference proteome</keyword>
<feature type="transmembrane region" description="Helical" evidence="1">
    <location>
        <begin position="47"/>
        <end position="67"/>
    </location>
</feature>
<keyword evidence="1" id="KW-0472">Membrane</keyword>
<evidence type="ECO:0000256" key="1">
    <source>
        <dbReference type="SAM" id="Phobius"/>
    </source>
</evidence>
<keyword evidence="1" id="KW-1133">Transmembrane helix</keyword>
<evidence type="ECO:0000313" key="3">
    <source>
        <dbReference type="Proteomes" id="UP000799424"/>
    </source>
</evidence>